<protein>
    <recommendedName>
        <fullName evidence="3">Lipoprotein</fullName>
    </recommendedName>
</protein>
<evidence type="ECO:0000313" key="2">
    <source>
        <dbReference type="Proteomes" id="UP000006103"/>
    </source>
</evidence>
<dbReference type="EMBL" id="CP001309">
    <property type="protein sequence ID" value="ACL34854.1"/>
    <property type="molecule type" value="Genomic_DNA"/>
</dbReference>
<accession>B8F1R8</accession>
<sequence length="262" mass="29564">MKIYLYLFNIFFVMSCKLWYLNDTMEKGNQADSEVVGVKGMLESKLEIKVSSKDNIKDMAEKVKISAKESKDKVLDKRKNNKIALGDAPSLVREIRESAEKIDEAVKSLIASGYSASEALKDNMKTGIDKIRLLDKILEVVPKINDNDINFDSDGSIYEKIKKVVDEFNSKNKYEYGYSVMSMSSYSKPRGKNLVKKCINELMKDVDKFLGDVKRSGNGVSGELLQESAKSESKQFSEPLKLLSEAVETITEACNRLNYDID</sequence>
<dbReference type="RefSeq" id="WP_012622363.1">
    <property type="nucleotide sequence ID" value="NC_011861.1"/>
</dbReference>
<evidence type="ECO:0000313" key="1">
    <source>
        <dbReference type="EMBL" id="ACL34854.1"/>
    </source>
</evidence>
<dbReference type="AlphaFoldDB" id="B8F1R8"/>
<name>B8F1R8_BORGR</name>
<dbReference type="PROSITE" id="PS51257">
    <property type="entry name" value="PROKAR_LIPOPROTEIN"/>
    <property type="match status" value="1"/>
</dbReference>
<geneLocation type="plasmid" evidence="1 2">
    <name>PBr_lp17</name>
</geneLocation>
<dbReference type="Proteomes" id="UP000006103">
    <property type="component" value="Plasmid PBr_lp17"/>
</dbReference>
<proteinExistence type="predicted"/>
<gene>
    <name evidence="1" type="ORF">BGAPBR_D0020</name>
</gene>
<keyword evidence="2" id="KW-1185">Reference proteome</keyword>
<organism evidence="1 2">
    <name type="scientific">Borreliella garinii PBr</name>
    <dbReference type="NCBI Taxonomy" id="498743"/>
    <lineage>
        <taxon>Bacteria</taxon>
        <taxon>Pseudomonadati</taxon>
        <taxon>Spirochaetota</taxon>
        <taxon>Spirochaetia</taxon>
        <taxon>Spirochaetales</taxon>
        <taxon>Borreliaceae</taxon>
        <taxon>Borreliella</taxon>
    </lineage>
</organism>
<evidence type="ECO:0008006" key="3">
    <source>
        <dbReference type="Google" id="ProtNLM"/>
    </source>
</evidence>
<reference evidence="1 2" key="1">
    <citation type="journal article" date="2011" name="J. Bacteriol.">
        <title>Whole-genome sequences of two Borrelia afzelii and two Borrelia garinii Lyme disease agent isolates.</title>
        <authorList>
            <person name="Casjens S.R."/>
            <person name="Mongodin E.F."/>
            <person name="Qiu W.-G."/>
            <person name="Dunn J.J."/>
            <person name="Luft B.J."/>
            <person name="Fraser-Liggett C.M."/>
            <person name="Schutzer S.E."/>
        </authorList>
    </citation>
    <scope>NUCLEOTIDE SEQUENCE [LARGE SCALE GENOMIC DNA]</scope>
    <source>
        <strain evidence="1 2">PBr</strain>
    </source>
</reference>
<keyword evidence="1" id="KW-0614">Plasmid</keyword>